<evidence type="ECO:0000313" key="1">
    <source>
        <dbReference type="EMBL" id="MFC0268551.1"/>
    </source>
</evidence>
<evidence type="ECO:0008006" key="3">
    <source>
        <dbReference type="Google" id="ProtNLM"/>
    </source>
</evidence>
<comment type="caution">
    <text evidence="1">The sequence shown here is derived from an EMBL/GenBank/DDBJ whole genome shotgun (WGS) entry which is preliminary data.</text>
</comment>
<organism evidence="1 2">
    <name type="scientific">Kushneria aurantia</name>
    <dbReference type="NCBI Taxonomy" id="504092"/>
    <lineage>
        <taxon>Bacteria</taxon>
        <taxon>Pseudomonadati</taxon>
        <taxon>Pseudomonadota</taxon>
        <taxon>Gammaproteobacteria</taxon>
        <taxon>Oceanospirillales</taxon>
        <taxon>Halomonadaceae</taxon>
        <taxon>Kushneria</taxon>
    </lineage>
</organism>
<dbReference type="EMBL" id="JBHLVX010000043">
    <property type="protein sequence ID" value="MFC0268551.1"/>
    <property type="molecule type" value="Genomic_DNA"/>
</dbReference>
<dbReference type="Proteomes" id="UP001589814">
    <property type="component" value="Unassembled WGS sequence"/>
</dbReference>
<proteinExistence type="predicted"/>
<accession>A0ABV6G560</accession>
<sequence length="67" mass="7568">MTLADIRGALDMMSPEGRRALEREALDLGVSAEHHFIDSFLSQTGRLQQQLYSLRSVPTRARLRAVK</sequence>
<evidence type="ECO:0000313" key="2">
    <source>
        <dbReference type="Proteomes" id="UP001589814"/>
    </source>
</evidence>
<gene>
    <name evidence="1" type="ORF">ACFFHW_11270</name>
</gene>
<protein>
    <recommendedName>
        <fullName evidence="3">DUF3562 domain-containing protein</fullName>
    </recommendedName>
</protein>
<reference evidence="1 2" key="1">
    <citation type="submission" date="2024-09" db="EMBL/GenBank/DDBJ databases">
        <authorList>
            <person name="Sun Q."/>
            <person name="Mori K."/>
        </authorList>
    </citation>
    <scope>NUCLEOTIDE SEQUENCE [LARGE SCALE GENOMIC DNA]</scope>
    <source>
        <strain evidence="1 2">CCM 7415</strain>
    </source>
</reference>
<keyword evidence="2" id="KW-1185">Reference proteome</keyword>
<dbReference type="RefSeq" id="WP_019950159.1">
    <property type="nucleotide sequence ID" value="NZ_JBHLVX010000043.1"/>
</dbReference>
<name>A0ABV6G560_9GAMM</name>